<dbReference type="PANTHER" id="PTHR43765:SF2">
    <property type="entry name" value="2-DEHYDROPANTOATE 2-REDUCTASE"/>
    <property type="match status" value="1"/>
</dbReference>
<dbReference type="SUPFAM" id="SSF51735">
    <property type="entry name" value="NAD(P)-binding Rossmann-fold domains"/>
    <property type="match status" value="1"/>
</dbReference>
<dbReference type="GO" id="GO:0005737">
    <property type="term" value="C:cytoplasm"/>
    <property type="evidence" value="ECO:0007669"/>
    <property type="project" value="TreeGrafter"/>
</dbReference>
<dbReference type="InterPro" id="IPR008927">
    <property type="entry name" value="6-PGluconate_DH-like_C_sf"/>
</dbReference>
<dbReference type="GO" id="GO:0050661">
    <property type="term" value="F:NADP binding"/>
    <property type="evidence" value="ECO:0007669"/>
    <property type="project" value="TreeGrafter"/>
</dbReference>
<comment type="caution">
    <text evidence="6">The sequence shown here is derived from an EMBL/GenBank/DDBJ whole genome shotgun (WGS) entry which is preliminary data.</text>
</comment>
<dbReference type="InterPro" id="IPR036291">
    <property type="entry name" value="NAD(P)-bd_dom_sf"/>
</dbReference>
<dbReference type="Proteomes" id="UP001165122">
    <property type="component" value="Unassembled WGS sequence"/>
</dbReference>
<dbReference type="GO" id="GO:0008677">
    <property type="term" value="F:2-dehydropantoate 2-reductase activity"/>
    <property type="evidence" value="ECO:0007669"/>
    <property type="project" value="TreeGrafter"/>
</dbReference>
<dbReference type="Gene3D" id="3.40.50.720">
    <property type="entry name" value="NAD(P)-binding Rossmann-like Domain"/>
    <property type="match status" value="1"/>
</dbReference>
<reference evidence="7" key="1">
    <citation type="journal article" date="2023" name="Commun. Biol.">
        <title>Genome analysis of Parmales, the sister group of diatoms, reveals the evolutionary specialization of diatoms from phago-mixotrophs to photoautotrophs.</title>
        <authorList>
            <person name="Ban H."/>
            <person name="Sato S."/>
            <person name="Yoshikawa S."/>
            <person name="Yamada K."/>
            <person name="Nakamura Y."/>
            <person name="Ichinomiya M."/>
            <person name="Sato N."/>
            <person name="Blanc-Mathieu R."/>
            <person name="Endo H."/>
            <person name="Kuwata A."/>
            <person name="Ogata H."/>
        </authorList>
    </citation>
    <scope>NUCLEOTIDE SEQUENCE [LARGE SCALE GENOMIC DNA]</scope>
    <source>
        <strain evidence="7">NIES 3700</strain>
    </source>
</reference>
<keyword evidence="3" id="KW-0560">Oxidoreductase</keyword>
<dbReference type="Gene3D" id="1.10.1040.10">
    <property type="entry name" value="N-(1-d-carboxylethyl)-l-norvaline Dehydrogenase, domain 2"/>
    <property type="match status" value="1"/>
</dbReference>
<name>A0A9W7FN19_9STRA</name>
<organism evidence="6 7">
    <name type="scientific">Triparma laevis f. longispina</name>
    <dbReference type="NCBI Taxonomy" id="1714387"/>
    <lineage>
        <taxon>Eukaryota</taxon>
        <taxon>Sar</taxon>
        <taxon>Stramenopiles</taxon>
        <taxon>Ochrophyta</taxon>
        <taxon>Bolidophyceae</taxon>
        <taxon>Parmales</taxon>
        <taxon>Triparmaceae</taxon>
        <taxon>Triparma</taxon>
    </lineage>
</organism>
<sequence length="312" mass="33965">MPLQSRSVSLLGSSGAIGSLLQLSLKPSPLPLLRQPWRRLRISQEGGPAAEFEGVEPSLAPSSSLIVLICKSYDVMSAVSTLPTSAPILVLSNGLVPLIRPLQECRREGELFMGSTTVGAGKLSDVGGDDGLRAIEVKENGRGQTILGSVSGGKDGKVDSVELLELFQSQMNAASFPTSVVERSALLRALWMKMFLNCLINPGCTINGTMNEEAQLDTQLLNECLSVQRVVSPQLTIDQDEVKFLFDEVVEKTGKNRNSMLQDLEAGRKTEIDFLTGYIRRVGEEHGVDVRRSRELEVRVKDLERVKNTVGT</sequence>
<accession>A0A9W7FN19</accession>
<evidence type="ECO:0008006" key="8">
    <source>
        <dbReference type="Google" id="ProtNLM"/>
    </source>
</evidence>
<proteinExistence type="inferred from homology"/>
<comment type="similarity">
    <text evidence="1">Belongs to the ketopantoate reductase family.</text>
</comment>
<evidence type="ECO:0000256" key="2">
    <source>
        <dbReference type="ARBA" id="ARBA00022857"/>
    </source>
</evidence>
<dbReference type="InterPro" id="IPR013328">
    <property type="entry name" value="6PGD_dom2"/>
</dbReference>
<dbReference type="InterPro" id="IPR013332">
    <property type="entry name" value="KPR_N"/>
</dbReference>
<dbReference type="InterPro" id="IPR013752">
    <property type="entry name" value="KPA_reductase"/>
</dbReference>
<evidence type="ECO:0000313" key="6">
    <source>
        <dbReference type="EMBL" id="GMI15163.1"/>
    </source>
</evidence>
<evidence type="ECO:0000256" key="1">
    <source>
        <dbReference type="ARBA" id="ARBA00007870"/>
    </source>
</evidence>
<dbReference type="SUPFAM" id="SSF48179">
    <property type="entry name" value="6-phosphogluconate dehydrogenase C-terminal domain-like"/>
    <property type="match status" value="1"/>
</dbReference>
<evidence type="ECO:0000259" key="4">
    <source>
        <dbReference type="Pfam" id="PF02558"/>
    </source>
</evidence>
<dbReference type="EMBL" id="BRXW01000225">
    <property type="protein sequence ID" value="GMI15163.1"/>
    <property type="molecule type" value="Genomic_DNA"/>
</dbReference>
<feature type="domain" description="Ketopantoate reductase N-terminal" evidence="4">
    <location>
        <begin position="14"/>
        <end position="150"/>
    </location>
</feature>
<keyword evidence="2" id="KW-0521">NADP</keyword>
<feature type="domain" description="Ketopantoate reductase C-terminal" evidence="5">
    <location>
        <begin position="187"/>
        <end position="292"/>
    </location>
</feature>
<protein>
    <recommendedName>
        <fullName evidence="8">2-dehydropantoate 2-reductase</fullName>
    </recommendedName>
</protein>
<keyword evidence="7" id="KW-1185">Reference proteome</keyword>
<evidence type="ECO:0000313" key="7">
    <source>
        <dbReference type="Proteomes" id="UP001165122"/>
    </source>
</evidence>
<dbReference type="Pfam" id="PF02558">
    <property type="entry name" value="ApbA"/>
    <property type="match status" value="1"/>
</dbReference>
<evidence type="ECO:0000259" key="5">
    <source>
        <dbReference type="Pfam" id="PF08546"/>
    </source>
</evidence>
<dbReference type="PANTHER" id="PTHR43765">
    <property type="entry name" value="2-DEHYDROPANTOATE 2-REDUCTASE-RELATED"/>
    <property type="match status" value="1"/>
</dbReference>
<dbReference type="OrthoDB" id="73846at2759"/>
<evidence type="ECO:0000256" key="3">
    <source>
        <dbReference type="ARBA" id="ARBA00023002"/>
    </source>
</evidence>
<dbReference type="AlphaFoldDB" id="A0A9W7FN19"/>
<dbReference type="Pfam" id="PF08546">
    <property type="entry name" value="ApbA_C"/>
    <property type="match status" value="1"/>
</dbReference>
<dbReference type="InterPro" id="IPR050838">
    <property type="entry name" value="Ketopantoate_reductase"/>
</dbReference>
<gene>
    <name evidence="6" type="ORF">TrLO_g12235</name>
</gene>